<protein>
    <submittedName>
        <fullName evidence="3">Type IV secretion system protein</fullName>
    </submittedName>
</protein>
<dbReference type="EMBL" id="JBGLYH010000040">
    <property type="protein sequence ID" value="MEZ7197745.1"/>
    <property type="molecule type" value="Genomic_DNA"/>
</dbReference>
<dbReference type="Gene3D" id="1.20.58.430">
    <property type="entry name" value="Type IV secretion system, VirB5-domain"/>
    <property type="match status" value="1"/>
</dbReference>
<evidence type="ECO:0000313" key="3">
    <source>
        <dbReference type="EMBL" id="MEZ7197745.1"/>
    </source>
</evidence>
<dbReference type="Pfam" id="PF07996">
    <property type="entry name" value="T4SS"/>
    <property type="match status" value="1"/>
</dbReference>
<dbReference type="Proteomes" id="UP001568698">
    <property type="component" value="Unassembled WGS sequence"/>
</dbReference>
<keyword evidence="4" id="KW-1185">Reference proteome</keyword>
<evidence type="ECO:0000313" key="4">
    <source>
        <dbReference type="Proteomes" id="UP001568698"/>
    </source>
</evidence>
<keyword evidence="1" id="KW-0175">Coiled coil</keyword>
<feature type="coiled-coil region" evidence="1">
    <location>
        <begin position="36"/>
        <end position="63"/>
    </location>
</feature>
<gene>
    <name evidence="3" type="ORF">AB6M95_13355</name>
</gene>
<dbReference type="InterPro" id="IPR023220">
    <property type="entry name" value="T4SS_VirB5-domain"/>
</dbReference>
<dbReference type="RefSeq" id="WP_371387258.1">
    <property type="nucleotide sequence ID" value="NZ_JBGLYH010000040.1"/>
</dbReference>
<dbReference type="SUPFAM" id="SSF101082">
    <property type="entry name" value="Typo IV secretion system protein TraC"/>
    <property type="match status" value="1"/>
</dbReference>
<proteinExistence type="predicted"/>
<comment type="caution">
    <text evidence="3">The sequence shown here is derived from an EMBL/GenBank/DDBJ whole genome shotgun (WGS) entry which is preliminary data.</text>
</comment>
<evidence type="ECO:0000256" key="1">
    <source>
        <dbReference type="SAM" id="Coils"/>
    </source>
</evidence>
<dbReference type="InterPro" id="IPR014158">
    <property type="entry name" value="T4SS_VirB5"/>
</dbReference>
<keyword evidence="2" id="KW-0732">Signal</keyword>
<reference evidence="3 4" key="1">
    <citation type="submission" date="2024-08" db="EMBL/GenBank/DDBJ databases">
        <title>Sulfate-reducing bacteria isolated from formation water of the oil field in Kazakhstan and description of Pseudodesulfovibrio sp.</title>
        <authorList>
            <person name="Bidzhieva S.K."/>
            <person name="Tourova T.P."/>
            <person name="Grouzdev D.S."/>
            <person name="Beletsky A.V."/>
            <person name="Sokolova D.S."/>
            <person name="Samigullina S.R."/>
            <person name="Poltaraus A.B."/>
            <person name="Avtukh A.N."/>
            <person name="Tereshina V.M."/>
            <person name="Zhaparov N.S."/>
            <person name="Mardanov A.V."/>
            <person name="Nazina T.N."/>
        </authorList>
    </citation>
    <scope>NUCLEOTIDE SEQUENCE [LARGE SCALE GENOMIC DNA]</scope>
    <source>
        <strain evidence="3 4">9FUS</strain>
    </source>
</reference>
<feature type="chain" id="PRO_5046554720" evidence="2">
    <location>
        <begin position="20"/>
        <end position="278"/>
    </location>
</feature>
<evidence type="ECO:0000256" key="2">
    <source>
        <dbReference type="SAM" id="SignalP"/>
    </source>
</evidence>
<sequence length="278" mass="31211">MNKALCSLMIVLWIPNVAAALGVSDATTHIYLSEQVSQLTEQLKVMQAQLQEAMNANETLTKSYEAVTGSYDRVTGVYDDVMKTKAFLNDSYNTVMRQFKHYMALYEDLSDPDKGDFETVKELLEGVFDDPRTSTPEQNRKRAEQEYQVRQAAYKKAIEDSEDILGSMSDRMEKVQTLGGKIGKGKDLKESQALTNSLLLEILIVLQEQLSMSMRFQQAMALSEYSGVTEDSIAARASAIKAVVERKDVLDYELSNFRRAGIDDITDIKAIMKQAAQQ</sequence>
<feature type="signal peptide" evidence="2">
    <location>
        <begin position="1"/>
        <end position="19"/>
    </location>
</feature>
<organism evidence="3 4">
    <name type="scientific">Pseudodesulfovibrio karagichevae</name>
    <dbReference type="NCBI Taxonomy" id="3239305"/>
    <lineage>
        <taxon>Bacteria</taxon>
        <taxon>Pseudomonadati</taxon>
        <taxon>Thermodesulfobacteriota</taxon>
        <taxon>Desulfovibrionia</taxon>
        <taxon>Desulfovibrionales</taxon>
        <taxon>Desulfovibrionaceae</taxon>
    </lineage>
</organism>
<name>A0ABV4K526_9BACT</name>
<accession>A0ABV4K526</accession>